<dbReference type="AlphaFoldDB" id="A0AAV7U7Z2"/>
<dbReference type="GO" id="GO:0048020">
    <property type="term" value="F:CCR chemokine receptor binding"/>
    <property type="evidence" value="ECO:0007669"/>
    <property type="project" value="TreeGrafter"/>
</dbReference>
<reference evidence="7" key="1">
    <citation type="journal article" date="2022" name="bioRxiv">
        <title>Sequencing and chromosome-scale assembly of the giantPleurodeles waltlgenome.</title>
        <authorList>
            <person name="Brown T."/>
            <person name="Elewa A."/>
            <person name="Iarovenko S."/>
            <person name="Subramanian E."/>
            <person name="Araus A.J."/>
            <person name="Petzold A."/>
            <person name="Susuki M."/>
            <person name="Suzuki K.-i.T."/>
            <person name="Hayashi T."/>
            <person name="Toyoda A."/>
            <person name="Oliveira C."/>
            <person name="Osipova E."/>
            <person name="Leigh N.D."/>
            <person name="Simon A."/>
            <person name="Yun M.H."/>
        </authorList>
    </citation>
    <scope>NUCLEOTIDE SEQUENCE</scope>
    <source>
        <strain evidence="7">20211129_DDA</strain>
        <tissue evidence="7">Liver</tissue>
    </source>
</reference>
<keyword evidence="8" id="KW-1185">Reference proteome</keyword>
<evidence type="ECO:0000313" key="7">
    <source>
        <dbReference type="EMBL" id="KAJ1185043.1"/>
    </source>
</evidence>
<dbReference type="Gene3D" id="2.40.50.40">
    <property type="match status" value="1"/>
</dbReference>
<dbReference type="InterPro" id="IPR001811">
    <property type="entry name" value="Chemokine_IL8-like_dom"/>
</dbReference>
<organism evidence="7 8">
    <name type="scientific">Pleurodeles waltl</name>
    <name type="common">Iberian ribbed newt</name>
    <dbReference type="NCBI Taxonomy" id="8319"/>
    <lineage>
        <taxon>Eukaryota</taxon>
        <taxon>Metazoa</taxon>
        <taxon>Chordata</taxon>
        <taxon>Craniata</taxon>
        <taxon>Vertebrata</taxon>
        <taxon>Euteleostomi</taxon>
        <taxon>Amphibia</taxon>
        <taxon>Batrachia</taxon>
        <taxon>Caudata</taxon>
        <taxon>Salamandroidea</taxon>
        <taxon>Salamandridae</taxon>
        <taxon>Pleurodelinae</taxon>
        <taxon>Pleurodeles</taxon>
    </lineage>
</organism>
<comment type="similarity">
    <text evidence="1">Belongs to the intercrine beta (chemokine CC) family.</text>
</comment>
<evidence type="ECO:0000256" key="1">
    <source>
        <dbReference type="ARBA" id="ARBA00010868"/>
    </source>
</evidence>
<keyword evidence="4 5" id="KW-0732">Signal</keyword>
<feature type="domain" description="Chemokine interleukin-8-like" evidence="6">
    <location>
        <begin position="26"/>
        <end position="84"/>
    </location>
</feature>
<dbReference type="SMART" id="SM00199">
    <property type="entry name" value="SCY"/>
    <property type="match status" value="1"/>
</dbReference>
<evidence type="ECO:0000256" key="2">
    <source>
        <dbReference type="ARBA" id="ARBA00022500"/>
    </source>
</evidence>
<dbReference type="GO" id="GO:0005615">
    <property type="term" value="C:extracellular space"/>
    <property type="evidence" value="ECO:0007669"/>
    <property type="project" value="UniProtKB-KW"/>
</dbReference>
<dbReference type="GO" id="GO:0008009">
    <property type="term" value="F:chemokine activity"/>
    <property type="evidence" value="ECO:0007669"/>
    <property type="project" value="InterPro"/>
</dbReference>
<comment type="caution">
    <text evidence="7">The sequence shown here is derived from an EMBL/GenBank/DDBJ whole genome shotgun (WGS) entry which is preliminary data.</text>
</comment>
<feature type="chain" id="PRO_5043709272" description="Chemokine interleukin-8-like domain-containing protein" evidence="5">
    <location>
        <begin position="23"/>
        <end position="96"/>
    </location>
</feature>
<accession>A0AAV7U7Z2</accession>
<keyword evidence="3" id="KW-0202">Cytokine</keyword>
<protein>
    <recommendedName>
        <fullName evidence="6">Chemokine interleukin-8-like domain-containing protein</fullName>
    </recommendedName>
</protein>
<evidence type="ECO:0000313" key="8">
    <source>
        <dbReference type="Proteomes" id="UP001066276"/>
    </source>
</evidence>
<feature type="signal peptide" evidence="5">
    <location>
        <begin position="1"/>
        <end position="22"/>
    </location>
</feature>
<dbReference type="Proteomes" id="UP001066276">
    <property type="component" value="Chromosome 3_1"/>
</dbReference>
<name>A0AAV7U7Z2_PLEWA</name>
<proteinExistence type="inferred from homology"/>
<dbReference type="PANTHER" id="PTHR12015">
    <property type="entry name" value="SMALL INDUCIBLE CYTOKINE A"/>
    <property type="match status" value="1"/>
</dbReference>
<sequence length="96" mass="10868">MKISLAAVSVLLLALFCTEILADTDPPICCHSYAPRKIPQRHVQEYYLTSKECPLPAVVFITGRRRLVCADPKSTWVQDYIQYLERRFNPAPATSA</sequence>
<evidence type="ECO:0000256" key="5">
    <source>
        <dbReference type="SAM" id="SignalP"/>
    </source>
</evidence>
<dbReference type="CDD" id="cd00272">
    <property type="entry name" value="Chemokine_CC"/>
    <property type="match status" value="1"/>
</dbReference>
<dbReference type="GO" id="GO:0061844">
    <property type="term" value="P:antimicrobial humoral immune response mediated by antimicrobial peptide"/>
    <property type="evidence" value="ECO:0007669"/>
    <property type="project" value="TreeGrafter"/>
</dbReference>
<dbReference type="GO" id="GO:0006954">
    <property type="term" value="P:inflammatory response"/>
    <property type="evidence" value="ECO:0007669"/>
    <property type="project" value="TreeGrafter"/>
</dbReference>
<dbReference type="Pfam" id="PF00048">
    <property type="entry name" value="IL8"/>
    <property type="match status" value="1"/>
</dbReference>
<evidence type="ECO:0000259" key="6">
    <source>
        <dbReference type="SMART" id="SM00199"/>
    </source>
</evidence>
<dbReference type="FunFam" id="2.40.50.40:FF:000002">
    <property type="entry name" value="C-C motif chemokine"/>
    <property type="match status" value="1"/>
</dbReference>
<evidence type="ECO:0000256" key="3">
    <source>
        <dbReference type="ARBA" id="ARBA00022514"/>
    </source>
</evidence>
<dbReference type="SUPFAM" id="SSF54117">
    <property type="entry name" value="Interleukin 8-like chemokines"/>
    <property type="match status" value="1"/>
</dbReference>
<keyword evidence="2" id="KW-0145">Chemotaxis</keyword>
<dbReference type="GO" id="GO:0048245">
    <property type="term" value="P:eosinophil chemotaxis"/>
    <property type="evidence" value="ECO:0007669"/>
    <property type="project" value="TreeGrafter"/>
</dbReference>
<dbReference type="GO" id="GO:0070098">
    <property type="term" value="P:chemokine-mediated signaling pathway"/>
    <property type="evidence" value="ECO:0007669"/>
    <property type="project" value="TreeGrafter"/>
</dbReference>
<dbReference type="EMBL" id="JANPWB010000005">
    <property type="protein sequence ID" value="KAJ1185043.1"/>
    <property type="molecule type" value="Genomic_DNA"/>
</dbReference>
<dbReference type="InterPro" id="IPR036048">
    <property type="entry name" value="Interleukin_8-like_sf"/>
</dbReference>
<dbReference type="GO" id="GO:0030335">
    <property type="term" value="P:positive regulation of cell migration"/>
    <property type="evidence" value="ECO:0007669"/>
    <property type="project" value="TreeGrafter"/>
</dbReference>
<dbReference type="InterPro" id="IPR039809">
    <property type="entry name" value="Chemokine_b/g/d"/>
</dbReference>
<evidence type="ECO:0000256" key="4">
    <source>
        <dbReference type="ARBA" id="ARBA00022729"/>
    </source>
</evidence>
<gene>
    <name evidence="7" type="ORF">NDU88_001839</name>
</gene>
<dbReference type="PANTHER" id="PTHR12015:SF103">
    <property type="entry name" value="C-C MOTIF CHEMOKINE 4-RELATED"/>
    <property type="match status" value="1"/>
</dbReference>